<dbReference type="InterPro" id="IPR011992">
    <property type="entry name" value="EF-hand-dom_pair"/>
</dbReference>
<sequence length="271" mass="29605">MAALPPQPSIPKPDPPVSLSVNAEATLDGRGSVSGAESGLSNGFRAVNVAVALCSGRVGNMPHPPLIPTLHKRVECGRPRGGLVAGKARIQKATLEDHGLNGEAASYSCTSSGQWKKKATKIELNEIQKQEIKGAFDLFDVDGSGTIDVKELKIAMRALGFEPKKEEIKQMIAEIDKEGTGTISFEDFYAIMCIKMSEKDEKEEILKAFKLFDDDDTGSISLNNIKRVAKELGENLTDDELQEMLDEADRDGDGEINEEEFLRMMKKTSLY</sequence>
<evidence type="ECO:0000313" key="6">
    <source>
        <dbReference type="RefSeq" id="XP_020027797.1"/>
    </source>
</evidence>
<name>A0A8B7V8T1_CASCN</name>
<reference evidence="6" key="1">
    <citation type="submission" date="2025-08" db="UniProtKB">
        <authorList>
            <consortium name="RefSeq"/>
        </authorList>
    </citation>
    <scope>IDENTIFICATION</scope>
    <source>
        <tissue evidence="6">Leukocyte</tissue>
    </source>
</reference>
<dbReference type="KEGG" id="ccan:109691923"/>
<dbReference type="AlphaFoldDB" id="A0A8B7V8T1"/>
<feature type="domain" description="EF-hand" evidence="5">
    <location>
        <begin position="127"/>
        <end position="162"/>
    </location>
</feature>
<dbReference type="OrthoDB" id="343296at2759"/>
<dbReference type="SMART" id="SM00054">
    <property type="entry name" value="EFh"/>
    <property type="match status" value="4"/>
</dbReference>
<evidence type="ECO:0000256" key="4">
    <source>
        <dbReference type="ARBA" id="ARBA00022837"/>
    </source>
</evidence>
<dbReference type="GO" id="GO:0031683">
    <property type="term" value="F:G-protein beta/gamma-subunit complex binding"/>
    <property type="evidence" value="ECO:0007669"/>
    <property type="project" value="UniProtKB-ARBA"/>
</dbReference>
<evidence type="ECO:0000256" key="1">
    <source>
        <dbReference type="ARBA" id="ARBA00005253"/>
    </source>
</evidence>
<keyword evidence="4" id="KW-0106">Calcium</keyword>
<dbReference type="Pfam" id="PF13499">
    <property type="entry name" value="EF-hand_7"/>
    <property type="match status" value="2"/>
</dbReference>
<dbReference type="GO" id="GO:0005929">
    <property type="term" value="C:cilium"/>
    <property type="evidence" value="ECO:0007669"/>
    <property type="project" value="UniProtKB-ARBA"/>
</dbReference>
<gene>
    <name evidence="6" type="primary">LOC109691923</name>
</gene>
<dbReference type="RefSeq" id="XP_020027797.1">
    <property type="nucleotide sequence ID" value="XM_020172208.1"/>
</dbReference>
<dbReference type="GO" id="GO:0005509">
    <property type="term" value="F:calcium ion binding"/>
    <property type="evidence" value="ECO:0007669"/>
    <property type="project" value="InterPro"/>
</dbReference>
<comment type="similarity">
    <text evidence="1">Belongs to the centrin family.</text>
</comment>
<dbReference type="PANTHER" id="PTHR23048:SF59">
    <property type="entry name" value="EF-HAND SUPERFAMILY PROTEIN"/>
    <property type="match status" value="1"/>
</dbReference>
<dbReference type="PROSITE" id="PS00018">
    <property type="entry name" value="EF_HAND_1"/>
    <property type="match status" value="2"/>
</dbReference>
<keyword evidence="3" id="KW-0677">Repeat</keyword>
<dbReference type="InterPro" id="IPR018247">
    <property type="entry name" value="EF_Hand_1_Ca_BS"/>
</dbReference>
<proteinExistence type="inferred from homology"/>
<evidence type="ECO:0000259" key="5">
    <source>
        <dbReference type="PROSITE" id="PS50222"/>
    </source>
</evidence>
<feature type="domain" description="EF-hand" evidence="5">
    <location>
        <begin position="236"/>
        <end position="271"/>
    </location>
</feature>
<dbReference type="GO" id="GO:0005815">
    <property type="term" value="C:microtubule organizing center"/>
    <property type="evidence" value="ECO:0007669"/>
    <property type="project" value="UniProtKB-ARBA"/>
</dbReference>
<dbReference type="InterPro" id="IPR002048">
    <property type="entry name" value="EF_hand_dom"/>
</dbReference>
<dbReference type="Gene3D" id="1.10.238.10">
    <property type="entry name" value="EF-hand"/>
    <property type="match status" value="2"/>
</dbReference>
<dbReference type="InterPro" id="IPR000629">
    <property type="entry name" value="RNA-helicase_DEAD-box_CS"/>
</dbReference>
<dbReference type="CDD" id="cd00051">
    <property type="entry name" value="EFh"/>
    <property type="match status" value="2"/>
</dbReference>
<dbReference type="PANTHER" id="PTHR23048">
    <property type="entry name" value="MYOSIN LIGHT CHAIN 1, 3"/>
    <property type="match status" value="1"/>
</dbReference>
<dbReference type="FunFam" id="1.10.238.10:FF:000077">
    <property type="entry name" value="Centrin 1"/>
    <property type="match status" value="1"/>
</dbReference>
<keyword evidence="2" id="KW-0479">Metal-binding</keyword>
<dbReference type="FunFam" id="1.10.238.10:FF:000070">
    <property type="entry name" value="Centrin-1"/>
    <property type="match status" value="1"/>
</dbReference>
<protein>
    <submittedName>
        <fullName evidence="6">Centrin-4-like</fullName>
    </submittedName>
</protein>
<dbReference type="GO" id="GO:0016460">
    <property type="term" value="C:myosin II complex"/>
    <property type="evidence" value="ECO:0007669"/>
    <property type="project" value="TreeGrafter"/>
</dbReference>
<organism evidence="6">
    <name type="scientific">Castor canadensis</name>
    <name type="common">American beaver</name>
    <dbReference type="NCBI Taxonomy" id="51338"/>
    <lineage>
        <taxon>Eukaryota</taxon>
        <taxon>Metazoa</taxon>
        <taxon>Chordata</taxon>
        <taxon>Craniata</taxon>
        <taxon>Vertebrata</taxon>
        <taxon>Euteleostomi</taxon>
        <taxon>Mammalia</taxon>
        <taxon>Eutheria</taxon>
        <taxon>Euarchontoglires</taxon>
        <taxon>Glires</taxon>
        <taxon>Rodentia</taxon>
        <taxon>Castorimorpha</taxon>
        <taxon>Castoridae</taxon>
        <taxon>Castor</taxon>
    </lineage>
</organism>
<accession>A0A8B7V8T1</accession>
<feature type="domain" description="EF-hand" evidence="5">
    <location>
        <begin position="200"/>
        <end position="235"/>
    </location>
</feature>
<dbReference type="SUPFAM" id="SSF47473">
    <property type="entry name" value="EF-hand"/>
    <property type="match status" value="1"/>
</dbReference>
<dbReference type="PROSITE" id="PS00039">
    <property type="entry name" value="DEAD_ATP_HELICASE"/>
    <property type="match status" value="1"/>
</dbReference>
<dbReference type="PROSITE" id="PS50222">
    <property type="entry name" value="EF_HAND_2"/>
    <property type="match status" value="4"/>
</dbReference>
<feature type="domain" description="EF-hand" evidence="5">
    <location>
        <begin position="163"/>
        <end position="198"/>
    </location>
</feature>
<evidence type="ECO:0000256" key="3">
    <source>
        <dbReference type="ARBA" id="ARBA00022737"/>
    </source>
</evidence>
<evidence type="ECO:0000256" key="2">
    <source>
        <dbReference type="ARBA" id="ARBA00022723"/>
    </source>
</evidence>
<dbReference type="GO" id="GO:0032795">
    <property type="term" value="F:heterotrimeric G-protein binding"/>
    <property type="evidence" value="ECO:0007669"/>
    <property type="project" value="UniProtKB-ARBA"/>
</dbReference>
<dbReference type="InterPro" id="IPR050230">
    <property type="entry name" value="CALM/Myosin/TropC-like"/>
</dbReference>